<dbReference type="AlphaFoldDB" id="V5XJ50"/>
<keyword evidence="1" id="KW-0472">Membrane</keyword>
<dbReference type="Proteomes" id="UP000018763">
    <property type="component" value="Chromosome"/>
</dbReference>
<sequence length="185" mass="19868">MTDDQVRTATRRVGGLFLAATMVMLRLERTLHATGGPGIIAFELAGSQDRATSIMKSWGPKGIAAARASLWLDFGYMATYGMFAALLAERADRRFGRRRSGVTLFPWAQIACAVAVAADAREGVALLNVLRGRDQEAQAVSARRAALTKFVLLCSVLLYWASSYGRFVGRSPSVQPVDGSAVPTA</sequence>
<protein>
    <submittedName>
        <fullName evidence="2">Uncharacterized protein</fullName>
    </submittedName>
</protein>
<organism evidence="2 3">
    <name type="scientific">Mycolicibacterium neoaurum VKM Ac-1815D</name>
    <dbReference type="NCBI Taxonomy" id="700508"/>
    <lineage>
        <taxon>Bacteria</taxon>
        <taxon>Bacillati</taxon>
        <taxon>Actinomycetota</taxon>
        <taxon>Actinomycetes</taxon>
        <taxon>Mycobacteriales</taxon>
        <taxon>Mycobacteriaceae</taxon>
        <taxon>Mycolicibacterium</taxon>
    </lineage>
</organism>
<evidence type="ECO:0000313" key="3">
    <source>
        <dbReference type="Proteomes" id="UP000018763"/>
    </source>
</evidence>
<proteinExistence type="predicted"/>
<keyword evidence="1" id="KW-1133">Transmembrane helix</keyword>
<gene>
    <name evidence="2" type="ORF">D174_02565</name>
</gene>
<accession>V5XJ50</accession>
<dbReference type="GeneID" id="43452862"/>
<reference evidence="2 3" key="1">
    <citation type="journal article" date="2014" name="Genome Announc.">
        <title>Complete Genome Sequence of Sterol-Transforming Mycobacterium neoaurum Strain VKM Ac-1815D.</title>
        <authorList>
            <person name="Shtratnikova V.Y."/>
            <person name="Bragin E.Y."/>
            <person name="Dovbnya D.V."/>
            <person name="Pekov Y.A."/>
            <person name="Schelkunov M.I."/>
            <person name="Strizhov N."/>
            <person name="Ivashina T.V."/>
            <person name="Ashapkin V.V."/>
            <person name="Donova M.V."/>
        </authorList>
    </citation>
    <scope>NUCLEOTIDE SEQUENCE [LARGE SCALE GENOMIC DNA]</scope>
    <source>
        <strain evidence="2 3">VKM Ac-1815D</strain>
    </source>
</reference>
<name>V5XJ50_MYCNE</name>
<dbReference type="EMBL" id="CP006936">
    <property type="protein sequence ID" value="AHC27796.1"/>
    <property type="molecule type" value="Genomic_DNA"/>
</dbReference>
<evidence type="ECO:0000256" key="1">
    <source>
        <dbReference type="SAM" id="Phobius"/>
    </source>
</evidence>
<feature type="transmembrane region" description="Helical" evidence="1">
    <location>
        <begin position="68"/>
        <end position="88"/>
    </location>
</feature>
<keyword evidence="3" id="KW-1185">Reference proteome</keyword>
<keyword evidence="1" id="KW-0812">Transmembrane</keyword>
<dbReference type="RefSeq" id="WP_019512213.1">
    <property type="nucleotide sequence ID" value="NC_023036.2"/>
</dbReference>
<evidence type="ECO:0000313" key="2">
    <source>
        <dbReference type="EMBL" id="AHC27796.1"/>
    </source>
</evidence>